<proteinExistence type="inferred from homology"/>
<reference evidence="6 7" key="1">
    <citation type="journal article" date="2015" name="Nature">
        <title>rRNA introns, odd ribosomes, and small enigmatic genomes across a large radiation of phyla.</title>
        <authorList>
            <person name="Brown C.T."/>
            <person name="Hug L.A."/>
            <person name="Thomas B.C."/>
            <person name="Sharon I."/>
            <person name="Castelle C.J."/>
            <person name="Singh A."/>
            <person name="Wilkins M.J."/>
            <person name="Williams K.H."/>
            <person name="Banfield J.F."/>
        </authorList>
    </citation>
    <scope>NUCLEOTIDE SEQUENCE [LARGE SCALE GENOMIC DNA]</scope>
</reference>
<evidence type="ECO:0000313" key="6">
    <source>
        <dbReference type="EMBL" id="KKR30247.1"/>
    </source>
</evidence>
<comment type="caution">
    <text evidence="6">The sequence shown here is derived from an EMBL/GenBank/DDBJ whole genome shotgun (WGS) entry which is preliminary data.</text>
</comment>
<dbReference type="AlphaFoldDB" id="A0A0G0SXC9"/>
<dbReference type="PANTHER" id="PTHR21600">
    <property type="entry name" value="MITOCHONDRIAL RNA PSEUDOURIDINE SYNTHASE"/>
    <property type="match status" value="1"/>
</dbReference>
<evidence type="ECO:0000259" key="5">
    <source>
        <dbReference type="Pfam" id="PF00849"/>
    </source>
</evidence>
<evidence type="ECO:0000256" key="4">
    <source>
        <dbReference type="RuleBase" id="RU362028"/>
    </source>
</evidence>
<keyword evidence="2 4" id="KW-0413">Isomerase</keyword>
<dbReference type="EC" id="5.4.99.-" evidence="4"/>
<dbReference type="Pfam" id="PF00849">
    <property type="entry name" value="PseudoU_synth_2"/>
    <property type="match status" value="1"/>
</dbReference>
<dbReference type="InterPro" id="IPR006225">
    <property type="entry name" value="PsdUridine_synth_RluC/D"/>
</dbReference>
<gene>
    <name evidence="6" type="ORF">UT61_C0010G0020</name>
</gene>
<accession>A0A0G0SXC9</accession>
<dbReference type="GO" id="GO:0009982">
    <property type="term" value="F:pseudouridine synthase activity"/>
    <property type="evidence" value="ECO:0007669"/>
    <property type="project" value="InterPro"/>
</dbReference>
<organism evidence="6 7">
    <name type="scientific">Candidatus Woesebacteria bacterium GW2011_GWA1_39_8</name>
    <dbReference type="NCBI Taxonomy" id="1618552"/>
    <lineage>
        <taxon>Bacteria</taxon>
        <taxon>Candidatus Woeseibacteriota</taxon>
    </lineage>
</organism>
<dbReference type="GO" id="GO:0000455">
    <property type="term" value="P:enzyme-directed rRNA pseudouridine synthesis"/>
    <property type="evidence" value="ECO:0007669"/>
    <property type="project" value="TreeGrafter"/>
</dbReference>
<dbReference type="GO" id="GO:0140098">
    <property type="term" value="F:catalytic activity, acting on RNA"/>
    <property type="evidence" value="ECO:0007669"/>
    <property type="project" value="UniProtKB-ARBA"/>
</dbReference>
<comment type="catalytic activity">
    <reaction evidence="4">
        <text>a uridine in RNA = a pseudouridine in RNA</text>
        <dbReference type="Rhea" id="RHEA:48348"/>
        <dbReference type="Rhea" id="RHEA-COMP:12068"/>
        <dbReference type="Rhea" id="RHEA-COMP:12069"/>
        <dbReference type="ChEBI" id="CHEBI:65314"/>
        <dbReference type="ChEBI" id="CHEBI:65315"/>
    </reaction>
</comment>
<protein>
    <recommendedName>
        <fullName evidence="4">Pseudouridine synthase</fullName>
        <ecNumber evidence="4">5.4.99.-</ecNumber>
    </recommendedName>
</protein>
<dbReference type="NCBIfam" id="TIGR00005">
    <property type="entry name" value="rluA_subfam"/>
    <property type="match status" value="1"/>
</dbReference>
<dbReference type="PANTHER" id="PTHR21600:SF44">
    <property type="entry name" value="RIBOSOMAL LARGE SUBUNIT PSEUDOURIDINE SYNTHASE D"/>
    <property type="match status" value="1"/>
</dbReference>
<name>A0A0G0SXC9_9BACT</name>
<comment type="similarity">
    <text evidence="1 4">Belongs to the pseudouridine synthase RluA family.</text>
</comment>
<evidence type="ECO:0000256" key="1">
    <source>
        <dbReference type="ARBA" id="ARBA00010876"/>
    </source>
</evidence>
<evidence type="ECO:0000313" key="7">
    <source>
        <dbReference type="Proteomes" id="UP000034793"/>
    </source>
</evidence>
<dbReference type="PATRIC" id="fig|1618552.3.peg.424"/>
<dbReference type="InterPro" id="IPR020103">
    <property type="entry name" value="PsdUridine_synth_cat_dom_sf"/>
</dbReference>
<comment type="function">
    <text evidence="4">Responsible for synthesis of pseudouridine from uracil.</text>
</comment>
<dbReference type="InterPro" id="IPR006224">
    <property type="entry name" value="PsdUridine_synth_RluA-like_CS"/>
</dbReference>
<dbReference type="InterPro" id="IPR050188">
    <property type="entry name" value="RluA_PseudoU_synthase"/>
</dbReference>
<dbReference type="CDD" id="cd02869">
    <property type="entry name" value="PseudoU_synth_RluA_like"/>
    <property type="match status" value="1"/>
</dbReference>
<feature type="domain" description="Pseudouridine synthase RsuA/RluA-like" evidence="5">
    <location>
        <begin position="14"/>
        <end position="168"/>
    </location>
</feature>
<dbReference type="SUPFAM" id="SSF55120">
    <property type="entry name" value="Pseudouridine synthase"/>
    <property type="match status" value="1"/>
</dbReference>
<dbReference type="EMBL" id="LBXL01000010">
    <property type="protein sequence ID" value="KKR30247.1"/>
    <property type="molecule type" value="Genomic_DNA"/>
</dbReference>
<dbReference type="PROSITE" id="PS01129">
    <property type="entry name" value="PSI_RLU"/>
    <property type="match status" value="1"/>
</dbReference>
<dbReference type="GO" id="GO:0003723">
    <property type="term" value="F:RNA binding"/>
    <property type="evidence" value="ECO:0007669"/>
    <property type="project" value="InterPro"/>
</dbReference>
<dbReference type="Proteomes" id="UP000034793">
    <property type="component" value="Unassembled WGS sequence"/>
</dbReference>
<evidence type="ECO:0000256" key="2">
    <source>
        <dbReference type="ARBA" id="ARBA00023235"/>
    </source>
</evidence>
<evidence type="ECO:0000256" key="3">
    <source>
        <dbReference type="PIRSR" id="PIRSR606225-1"/>
    </source>
</evidence>
<dbReference type="Gene3D" id="3.30.2350.10">
    <property type="entry name" value="Pseudouridine synthase"/>
    <property type="match status" value="1"/>
</dbReference>
<sequence>MIDPEIVFEDDAILILGKPAGWIVNDASTVGSTPVIQNWLDIKDYKLAGMKAFRSGIVHRLDKETSGVLIVAKNQLAYNNLQGQFKNRQVKKTYTALLHGKLEPAEGEVNAPVGRLPWNRERFGVLPGGREATTNYKVSSFYSKGKDIFTLANFFPRTGRTHQIRIHAKYLGHPIVADSFYAGRKTARNDRSWCTRLFLHAKAIEFTHPKTHKLVKFSAKLPDELEQALKYLVKYQKAA</sequence>
<dbReference type="InterPro" id="IPR006145">
    <property type="entry name" value="PsdUridine_synth_RsuA/RluA"/>
</dbReference>
<feature type="active site" evidence="3">
    <location>
        <position position="62"/>
    </location>
</feature>